<gene>
    <name evidence="8" type="ORF">DSO08_04830</name>
</gene>
<dbReference type="Pfam" id="PF00482">
    <property type="entry name" value="T2SSF"/>
    <property type="match status" value="1"/>
</dbReference>
<feature type="transmembrane region" description="Helical" evidence="6">
    <location>
        <begin position="256"/>
        <end position="274"/>
    </location>
</feature>
<feature type="transmembrane region" description="Helical" evidence="6">
    <location>
        <begin position="184"/>
        <end position="208"/>
    </location>
</feature>
<dbReference type="PANTHER" id="PTHR35402">
    <property type="entry name" value="INTEGRAL MEMBRANE PROTEIN-RELATED"/>
    <property type="match status" value="1"/>
</dbReference>
<reference evidence="8 9" key="1">
    <citation type="journal article" date="2019" name="Nat. Microbiol.">
        <title>Expanding anaerobic alkane metabolism in the domain of Archaea.</title>
        <authorList>
            <person name="Wang Y."/>
            <person name="Wegener G."/>
            <person name="Hou J."/>
            <person name="Wang F."/>
            <person name="Xiao X."/>
        </authorList>
    </citation>
    <scope>NUCLEOTIDE SEQUENCE [LARGE SCALE GENOMIC DNA]</scope>
    <source>
        <strain evidence="8">WYZ-LMO10</strain>
    </source>
</reference>
<organism evidence="8 9">
    <name type="scientific">Thermoproteota archaeon</name>
    <dbReference type="NCBI Taxonomy" id="2056631"/>
    <lineage>
        <taxon>Archaea</taxon>
        <taxon>Thermoproteota</taxon>
    </lineage>
</organism>
<feature type="domain" description="Type II secretion system protein GspF" evidence="7">
    <location>
        <begin position="84"/>
        <end position="200"/>
    </location>
</feature>
<evidence type="ECO:0000256" key="5">
    <source>
        <dbReference type="ARBA" id="ARBA00023136"/>
    </source>
</evidence>
<evidence type="ECO:0000256" key="1">
    <source>
        <dbReference type="ARBA" id="ARBA00004651"/>
    </source>
</evidence>
<dbReference type="GO" id="GO:0005886">
    <property type="term" value="C:plasma membrane"/>
    <property type="evidence" value="ECO:0007669"/>
    <property type="project" value="UniProtKB-SubCell"/>
</dbReference>
<dbReference type="AlphaFoldDB" id="A0A523BAS3"/>
<keyword evidence="4 6" id="KW-1133">Transmembrane helix</keyword>
<dbReference type="Proteomes" id="UP000315399">
    <property type="component" value="Unassembled WGS sequence"/>
</dbReference>
<dbReference type="PANTHER" id="PTHR35402:SF1">
    <property type="entry name" value="TYPE II SECRETION SYSTEM PROTEIN GSPF DOMAIN-CONTAINING PROTEIN"/>
    <property type="match status" value="1"/>
</dbReference>
<keyword evidence="5 6" id="KW-0472">Membrane</keyword>
<evidence type="ECO:0000313" key="8">
    <source>
        <dbReference type="EMBL" id="TDA38028.1"/>
    </source>
</evidence>
<evidence type="ECO:0000256" key="6">
    <source>
        <dbReference type="SAM" id="Phobius"/>
    </source>
</evidence>
<feature type="transmembrane region" description="Helical" evidence="6">
    <location>
        <begin position="40"/>
        <end position="61"/>
    </location>
</feature>
<comment type="caution">
    <text evidence="8">The sequence shown here is derived from an EMBL/GenBank/DDBJ whole genome shotgun (WGS) entry which is preliminary data.</text>
</comment>
<protein>
    <recommendedName>
        <fullName evidence="7">Type II secretion system protein GspF domain-containing protein</fullName>
    </recommendedName>
</protein>
<name>A0A523BAS3_9CREN</name>
<evidence type="ECO:0000313" key="9">
    <source>
        <dbReference type="Proteomes" id="UP000315399"/>
    </source>
</evidence>
<evidence type="ECO:0000256" key="3">
    <source>
        <dbReference type="ARBA" id="ARBA00022692"/>
    </source>
</evidence>
<sequence>MPYVKKREKYALYAVSIAAGFVVGLTGYFVSLVNLRLGDYIMVIAMIIVLFPTASLDYLEFRWRNAIEDRMPDILYDIAEGQLSGMSFIRALQSAASKDYGVASRELRRVLSQVKLGLSLEEGFKGFAERVDSKLVKKVSLVISETSRFGGDVSKVIRSLADYIKSIRLINQERRATMRMYVGVTYIAFGVLVVTIMILLNQFFMPIIGLSGTVLFRAQAGYEEYRRIFFYLTVIQAISSGLVTGKMGEGTISAGLKHVVIMLFLTLLVYAVMII</sequence>
<feature type="transmembrane region" description="Helical" evidence="6">
    <location>
        <begin position="12"/>
        <end position="34"/>
    </location>
</feature>
<dbReference type="EMBL" id="QNVH01000049">
    <property type="protein sequence ID" value="TDA38028.1"/>
    <property type="molecule type" value="Genomic_DNA"/>
</dbReference>
<evidence type="ECO:0000259" key="7">
    <source>
        <dbReference type="Pfam" id="PF00482"/>
    </source>
</evidence>
<evidence type="ECO:0000256" key="4">
    <source>
        <dbReference type="ARBA" id="ARBA00022989"/>
    </source>
</evidence>
<keyword evidence="3 6" id="KW-0812">Transmembrane</keyword>
<keyword evidence="2" id="KW-1003">Cell membrane</keyword>
<feature type="transmembrane region" description="Helical" evidence="6">
    <location>
        <begin position="228"/>
        <end position="244"/>
    </location>
</feature>
<accession>A0A523BAS3</accession>
<evidence type="ECO:0000256" key="2">
    <source>
        <dbReference type="ARBA" id="ARBA00022475"/>
    </source>
</evidence>
<comment type="subcellular location">
    <subcellularLocation>
        <location evidence="1">Cell membrane</location>
        <topology evidence="1">Multi-pass membrane protein</topology>
    </subcellularLocation>
</comment>
<proteinExistence type="predicted"/>
<dbReference type="InterPro" id="IPR056569">
    <property type="entry name" value="ArlJ-like"/>
</dbReference>
<dbReference type="InterPro" id="IPR018076">
    <property type="entry name" value="T2SS_GspF_dom"/>
</dbReference>